<evidence type="ECO:0000256" key="1">
    <source>
        <dbReference type="ARBA" id="ARBA00022722"/>
    </source>
</evidence>
<evidence type="ECO:0000256" key="6">
    <source>
        <dbReference type="PIRNR" id="PIRNR018267"/>
    </source>
</evidence>
<protein>
    <recommendedName>
        <fullName evidence="6">Very short patch repair endonuclease</fullName>
        <ecNumber evidence="6">3.1.-.-</ecNumber>
    </recommendedName>
</protein>
<evidence type="ECO:0000256" key="3">
    <source>
        <dbReference type="ARBA" id="ARBA00022763"/>
    </source>
</evidence>
<evidence type="ECO:0000313" key="7">
    <source>
        <dbReference type="EMBL" id="SDN78947.1"/>
    </source>
</evidence>
<dbReference type="RefSeq" id="WP_090842283.1">
    <property type="nucleotide sequence ID" value="NZ_FNIL01000003.1"/>
</dbReference>
<dbReference type="STRING" id="745820.SAMN04488053_103252"/>
<dbReference type="Gene3D" id="3.40.960.10">
    <property type="entry name" value="VSR Endonuclease"/>
    <property type="match status" value="1"/>
</dbReference>
<keyword evidence="1 6" id="KW-0540">Nuclease</keyword>
<dbReference type="Proteomes" id="UP000198778">
    <property type="component" value="Unassembled WGS sequence"/>
</dbReference>
<name>A0A1H0E920_9BACI</name>
<evidence type="ECO:0000256" key="2">
    <source>
        <dbReference type="ARBA" id="ARBA00022759"/>
    </source>
</evidence>
<keyword evidence="5 6" id="KW-0234">DNA repair</keyword>
<organism evidence="7 8">
    <name type="scientific">Alkalicoccus daliensis</name>
    <dbReference type="NCBI Taxonomy" id="745820"/>
    <lineage>
        <taxon>Bacteria</taxon>
        <taxon>Bacillati</taxon>
        <taxon>Bacillota</taxon>
        <taxon>Bacilli</taxon>
        <taxon>Bacillales</taxon>
        <taxon>Bacillaceae</taxon>
        <taxon>Alkalicoccus</taxon>
    </lineage>
</organism>
<dbReference type="InterPro" id="IPR004603">
    <property type="entry name" value="DNA_mismatch_endonuc_vsr"/>
</dbReference>
<evidence type="ECO:0000313" key="8">
    <source>
        <dbReference type="Proteomes" id="UP000198778"/>
    </source>
</evidence>
<keyword evidence="8" id="KW-1185">Reference proteome</keyword>
<proteinExistence type="inferred from homology"/>
<sequence length="139" mass="16839">MDNLTNKQRTKNMKAIKSQSQLENLVTKELWHRGYRFRKNVRSLMGRPDIVIKKYKVVIFIDSCFWHGCPLHGNIPKTNQNYWIPKLNRNKERDKEVEEYYVSLNWNILRIWEHEIKDDLTGALNKIEYHIQKSRILNN</sequence>
<reference evidence="8" key="1">
    <citation type="submission" date="2016-10" db="EMBL/GenBank/DDBJ databases">
        <authorList>
            <person name="Varghese N."/>
            <person name="Submissions S."/>
        </authorList>
    </citation>
    <scope>NUCLEOTIDE SEQUENCE [LARGE SCALE GENOMIC DNA]</scope>
    <source>
        <strain evidence="8">CGMCC 1.10369</strain>
    </source>
</reference>
<dbReference type="EC" id="3.1.-.-" evidence="6"/>
<dbReference type="EMBL" id="FNIL01000003">
    <property type="protein sequence ID" value="SDN78947.1"/>
    <property type="molecule type" value="Genomic_DNA"/>
</dbReference>
<comment type="similarity">
    <text evidence="6">Belongs to the vsr family.</text>
</comment>
<evidence type="ECO:0000256" key="4">
    <source>
        <dbReference type="ARBA" id="ARBA00022801"/>
    </source>
</evidence>
<keyword evidence="2 6" id="KW-0255">Endonuclease</keyword>
<dbReference type="GO" id="GO:0016787">
    <property type="term" value="F:hydrolase activity"/>
    <property type="evidence" value="ECO:0007669"/>
    <property type="project" value="UniProtKB-KW"/>
</dbReference>
<dbReference type="GO" id="GO:0006298">
    <property type="term" value="P:mismatch repair"/>
    <property type="evidence" value="ECO:0007669"/>
    <property type="project" value="UniProtKB-UniRule"/>
</dbReference>
<dbReference type="CDD" id="cd00221">
    <property type="entry name" value="Vsr"/>
    <property type="match status" value="1"/>
</dbReference>
<dbReference type="OrthoDB" id="9801520at2"/>
<evidence type="ECO:0000256" key="5">
    <source>
        <dbReference type="ARBA" id="ARBA00023204"/>
    </source>
</evidence>
<dbReference type="AlphaFoldDB" id="A0A1H0E920"/>
<dbReference type="InterPro" id="IPR011335">
    <property type="entry name" value="Restrct_endonuc-II-like"/>
</dbReference>
<dbReference type="NCBIfam" id="TIGR00632">
    <property type="entry name" value="vsr"/>
    <property type="match status" value="1"/>
</dbReference>
<keyword evidence="3 6" id="KW-0227">DNA damage</keyword>
<gene>
    <name evidence="7" type="ORF">SAMN04488053_103252</name>
</gene>
<dbReference type="PIRSF" id="PIRSF018267">
    <property type="entry name" value="VSR_endonuc"/>
    <property type="match status" value="1"/>
</dbReference>
<dbReference type="SUPFAM" id="SSF52980">
    <property type="entry name" value="Restriction endonuclease-like"/>
    <property type="match status" value="1"/>
</dbReference>
<accession>A0A1H0E920</accession>
<dbReference type="GO" id="GO:0004519">
    <property type="term" value="F:endonuclease activity"/>
    <property type="evidence" value="ECO:0007669"/>
    <property type="project" value="UniProtKB-KW"/>
</dbReference>
<keyword evidence="4 6" id="KW-0378">Hydrolase</keyword>
<comment type="function">
    <text evidence="6">May nick specific sequences that contain T:G mispairs resulting from m5C-deamination.</text>
</comment>
<dbReference type="Pfam" id="PF03852">
    <property type="entry name" value="Vsr"/>
    <property type="match status" value="1"/>
</dbReference>